<dbReference type="InterPro" id="IPR003660">
    <property type="entry name" value="HAMP_dom"/>
</dbReference>
<dbReference type="EMBL" id="OJIN01000073">
    <property type="protein sequence ID" value="SPD73010.1"/>
    <property type="molecule type" value="Genomic_DNA"/>
</dbReference>
<dbReference type="SMART" id="SM00304">
    <property type="entry name" value="HAMP"/>
    <property type="match status" value="1"/>
</dbReference>
<evidence type="ECO:0000256" key="3">
    <source>
        <dbReference type="ARBA" id="ARBA00012438"/>
    </source>
</evidence>
<accession>A0A445MU57</accession>
<dbReference type="InterPro" id="IPR036097">
    <property type="entry name" value="HisK_dim/P_sf"/>
</dbReference>
<evidence type="ECO:0000259" key="12">
    <source>
        <dbReference type="PROSITE" id="PS50109"/>
    </source>
</evidence>
<keyword evidence="7 11" id="KW-0812">Transmembrane</keyword>
<reference evidence="14" key="1">
    <citation type="submission" date="2018-01" db="EMBL/GenBank/DDBJ databases">
        <authorList>
            <person name="Regsiter A."/>
            <person name="William W."/>
        </authorList>
    </citation>
    <scope>NUCLEOTIDE SEQUENCE</scope>
    <source>
        <strain evidence="14">TRIP AH-1</strain>
    </source>
</reference>
<evidence type="ECO:0000256" key="2">
    <source>
        <dbReference type="ARBA" id="ARBA00004651"/>
    </source>
</evidence>
<dbReference type="EC" id="2.7.13.3" evidence="3"/>
<evidence type="ECO:0000256" key="7">
    <source>
        <dbReference type="ARBA" id="ARBA00022692"/>
    </source>
</evidence>
<dbReference type="InterPro" id="IPR003661">
    <property type="entry name" value="HisK_dim/P_dom"/>
</dbReference>
<dbReference type="SUPFAM" id="SSF103190">
    <property type="entry name" value="Sensory domain-like"/>
    <property type="match status" value="1"/>
</dbReference>
<dbReference type="PROSITE" id="PS50885">
    <property type="entry name" value="HAMP"/>
    <property type="match status" value="1"/>
</dbReference>
<name>A0A445MU57_9BACT</name>
<evidence type="ECO:0000256" key="5">
    <source>
        <dbReference type="ARBA" id="ARBA00022553"/>
    </source>
</evidence>
<comment type="subcellular location">
    <subcellularLocation>
        <location evidence="2">Cell membrane</location>
        <topology evidence="2">Multi-pass membrane protein</topology>
    </subcellularLocation>
</comment>
<organism evidence="14">
    <name type="scientific">uncultured Desulfobacterium sp</name>
    <dbReference type="NCBI Taxonomy" id="201089"/>
    <lineage>
        <taxon>Bacteria</taxon>
        <taxon>Pseudomonadati</taxon>
        <taxon>Thermodesulfobacteriota</taxon>
        <taxon>Desulfobacteria</taxon>
        <taxon>Desulfobacterales</taxon>
        <taxon>Desulfobacteriaceae</taxon>
        <taxon>Desulfobacterium</taxon>
        <taxon>environmental samples</taxon>
    </lineage>
</organism>
<feature type="transmembrane region" description="Helical" evidence="11">
    <location>
        <begin position="12"/>
        <end position="32"/>
    </location>
</feature>
<proteinExistence type="predicted"/>
<dbReference type="Pfam" id="PF17202">
    <property type="entry name" value="sCache_3_3"/>
    <property type="match status" value="1"/>
</dbReference>
<evidence type="ECO:0000256" key="4">
    <source>
        <dbReference type="ARBA" id="ARBA00022475"/>
    </source>
</evidence>
<dbReference type="CDD" id="cd06225">
    <property type="entry name" value="HAMP"/>
    <property type="match status" value="1"/>
</dbReference>
<dbReference type="PANTHER" id="PTHR43065:SF42">
    <property type="entry name" value="TWO-COMPONENT SENSOR PPRA"/>
    <property type="match status" value="1"/>
</dbReference>
<dbReference type="AlphaFoldDB" id="A0A445MU57"/>
<dbReference type="PANTHER" id="PTHR43065">
    <property type="entry name" value="SENSOR HISTIDINE KINASE"/>
    <property type="match status" value="1"/>
</dbReference>
<gene>
    <name evidence="14" type="ORF">PITCH_A1640020</name>
</gene>
<evidence type="ECO:0000256" key="8">
    <source>
        <dbReference type="ARBA" id="ARBA00022777"/>
    </source>
</evidence>
<evidence type="ECO:0000259" key="13">
    <source>
        <dbReference type="PROSITE" id="PS50885"/>
    </source>
</evidence>
<dbReference type="InterPro" id="IPR033463">
    <property type="entry name" value="sCache_3"/>
</dbReference>
<evidence type="ECO:0000313" key="14">
    <source>
        <dbReference type="EMBL" id="SPD73010.1"/>
    </source>
</evidence>
<feature type="domain" description="HAMP" evidence="13">
    <location>
        <begin position="348"/>
        <end position="401"/>
    </location>
</feature>
<keyword evidence="6" id="KW-0808">Transferase</keyword>
<dbReference type="Pfam" id="PF02518">
    <property type="entry name" value="HATPase_c"/>
    <property type="match status" value="1"/>
</dbReference>
<feature type="transmembrane region" description="Helical" evidence="11">
    <location>
        <begin position="325"/>
        <end position="347"/>
    </location>
</feature>
<evidence type="ECO:0000256" key="9">
    <source>
        <dbReference type="ARBA" id="ARBA00022989"/>
    </source>
</evidence>
<dbReference type="InterPro" id="IPR003594">
    <property type="entry name" value="HATPase_dom"/>
</dbReference>
<keyword evidence="5" id="KW-0597">Phosphoprotein</keyword>
<dbReference type="SMART" id="SM00387">
    <property type="entry name" value="HATPase_c"/>
    <property type="match status" value="1"/>
</dbReference>
<dbReference type="Pfam" id="PF00512">
    <property type="entry name" value="HisKA"/>
    <property type="match status" value="1"/>
</dbReference>
<dbReference type="Gene3D" id="6.10.340.10">
    <property type="match status" value="1"/>
</dbReference>
<evidence type="ECO:0000256" key="11">
    <source>
        <dbReference type="SAM" id="Phobius"/>
    </source>
</evidence>
<dbReference type="PRINTS" id="PR00344">
    <property type="entry name" value="BCTRLSENSOR"/>
</dbReference>
<evidence type="ECO:0000256" key="10">
    <source>
        <dbReference type="ARBA" id="ARBA00023136"/>
    </source>
</evidence>
<dbReference type="SUPFAM" id="SSF158472">
    <property type="entry name" value="HAMP domain-like"/>
    <property type="match status" value="1"/>
</dbReference>
<keyword evidence="8 14" id="KW-0418">Kinase</keyword>
<keyword evidence="9 11" id="KW-1133">Transmembrane helix</keyword>
<evidence type="ECO:0000256" key="1">
    <source>
        <dbReference type="ARBA" id="ARBA00000085"/>
    </source>
</evidence>
<dbReference type="InterPro" id="IPR029151">
    <property type="entry name" value="Sensor-like_sf"/>
</dbReference>
<comment type="catalytic activity">
    <reaction evidence="1">
        <text>ATP + protein L-histidine = ADP + protein N-phospho-L-histidine.</text>
        <dbReference type="EC" id="2.7.13.3"/>
    </reaction>
</comment>
<dbReference type="InterPro" id="IPR004358">
    <property type="entry name" value="Sig_transdc_His_kin-like_C"/>
</dbReference>
<evidence type="ECO:0000256" key="6">
    <source>
        <dbReference type="ARBA" id="ARBA00022679"/>
    </source>
</evidence>
<dbReference type="GO" id="GO:0005886">
    <property type="term" value="C:plasma membrane"/>
    <property type="evidence" value="ECO:0007669"/>
    <property type="project" value="UniProtKB-SubCell"/>
</dbReference>
<dbReference type="Pfam" id="PF00672">
    <property type="entry name" value="HAMP"/>
    <property type="match status" value="1"/>
</dbReference>
<dbReference type="SUPFAM" id="SSF47384">
    <property type="entry name" value="Homodimeric domain of signal transducing histidine kinase"/>
    <property type="match status" value="1"/>
</dbReference>
<dbReference type="SUPFAM" id="SSF55874">
    <property type="entry name" value="ATPase domain of HSP90 chaperone/DNA topoisomerase II/histidine kinase"/>
    <property type="match status" value="1"/>
</dbReference>
<keyword evidence="10 11" id="KW-0472">Membrane</keyword>
<protein>
    <recommendedName>
        <fullName evidence="3">histidine kinase</fullName>
        <ecNumber evidence="3">2.7.13.3</ecNumber>
    </recommendedName>
</protein>
<dbReference type="SMART" id="SM00388">
    <property type="entry name" value="HisKA"/>
    <property type="match status" value="1"/>
</dbReference>
<sequence>MPLSLRNRLSLGVFTVIFVTCIISSFIGLRLIEKSIAERIQDKVRLDLRSARDIFQEDVTSLKERLRISALSFFASETSLSDTDRISQSLKRIAEIETLDILTLVEPDGRVIFRVNNPEKTQGSQLGEELVRRVRDENKAVSSVEVAGVDDLNIESWDLAGRAKIKIVPSVYLKSENRPHESSGMLMVAAAPVLDRQENLMGILYGARLLNKSEALVNKIIEKIYGNETFDGMEVGLATLFLFDTRIATTVVKADKGRALGTLVSDDVYDHVVNNGNTWISRPFAVDRRYITAYEPIRNMANQIVGMLSIGVLEDRFRDILRNALWSFFLVTLASLGFSEVLCYFYIKSAMKPMRSLAKATKSLAGGNLTHQVKLKNPPPEVASLANAFNTMALSISERDRELRQRAQKEIMRSERLAMIGQLAAGVAHEINNPLGSILLFTRLVYNKCPKDTVTSENLERIEREVKRCQKIVQGLLDFARQREPKAEPMNMNELLEKTIGLIEHQAMFHDIKVIKQYQENLPPSVVDPSQMQQVFINIIMNAVDAMDGRGTLTLATGYGEDPEAIEIVFSDTGCGMSQEIIDRVFEPFYTTKGVGHGTGLGLSISHGIIQRHGGSIKVISKEGEGSSFVLSLPISKESDQK</sequence>
<keyword evidence="4" id="KW-1003">Cell membrane</keyword>
<dbReference type="Gene3D" id="3.30.565.10">
    <property type="entry name" value="Histidine kinase-like ATPase, C-terminal domain"/>
    <property type="match status" value="1"/>
</dbReference>
<dbReference type="PROSITE" id="PS50109">
    <property type="entry name" value="HIS_KIN"/>
    <property type="match status" value="1"/>
</dbReference>
<dbReference type="InterPro" id="IPR005467">
    <property type="entry name" value="His_kinase_dom"/>
</dbReference>
<dbReference type="GO" id="GO:0000155">
    <property type="term" value="F:phosphorelay sensor kinase activity"/>
    <property type="evidence" value="ECO:0007669"/>
    <property type="project" value="InterPro"/>
</dbReference>
<feature type="domain" description="Histidine kinase" evidence="12">
    <location>
        <begin position="426"/>
        <end position="637"/>
    </location>
</feature>
<dbReference type="InterPro" id="IPR036890">
    <property type="entry name" value="HATPase_C_sf"/>
</dbReference>
<dbReference type="CDD" id="cd00082">
    <property type="entry name" value="HisKA"/>
    <property type="match status" value="1"/>
</dbReference>
<dbReference type="Gene3D" id="1.10.287.130">
    <property type="match status" value="1"/>
</dbReference>